<evidence type="ECO:0000313" key="2">
    <source>
        <dbReference type="Proteomes" id="UP000266861"/>
    </source>
</evidence>
<dbReference type="EMBL" id="PQFF01000202">
    <property type="protein sequence ID" value="RHZ75203.1"/>
    <property type="molecule type" value="Genomic_DNA"/>
</dbReference>
<accession>A0A397IQF1</accession>
<keyword evidence="2" id="KW-1185">Reference proteome</keyword>
<name>A0A397IQF1_9GLOM</name>
<organism evidence="1 2">
    <name type="scientific">Diversispora epigaea</name>
    <dbReference type="NCBI Taxonomy" id="1348612"/>
    <lineage>
        <taxon>Eukaryota</taxon>
        <taxon>Fungi</taxon>
        <taxon>Fungi incertae sedis</taxon>
        <taxon>Mucoromycota</taxon>
        <taxon>Glomeromycotina</taxon>
        <taxon>Glomeromycetes</taxon>
        <taxon>Diversisporales</taxon>
        <taxon>Diversisporaceae</taxon>
        <taxon>Diversispora</taxon>
    </lineage>
</organism>
<protein>
    <submittedName>
        <fullName evidence="1">Uncharacterized protein</fullName>
    </submittedName>
</protein>
<proteinExistence type="predicted"/>
<evidence type="ECO:0000313" key="1">
    <source>
        <dbReference type="EMBL" id="RHZ75203.1"/>
    </source>
</evidence>
<gene>
    <name evidence="1" type="ORF">Glove_217g257</name>
</gene>
<sequence length="170" mass="19452">MAFKFLEKLSQDLLKLNDKDEYNLHCILVIDHLTSNKELTNIVPSDDKNNTKTTKQDISAQNSKLFSNVQMQITVNMNEISNKKQKICIEKDIQAIEAQVPLLNRIIANNALAEFRNNINCNSLRELTCAVCSGLFSFEHLSTVSVQEICLPLLEVNKYLEKPFFEIDFV</sequence>
<dbReference type="Proteomes" id="UP000266861">
    <property type="component" value="Unassembled WGS sequence"/>
</dbReference>
<reference evidence="1 2" key="1">
    <citation type="submission" date="2018-08" db="EMBL/GenBank/DDBJ databases">
        <title>Genome and evolution of the arbuscular mycorrhizal fungus Diversispora epigaea (formerly Glomus versiforme) and its bacterial endosymbionts.</title>
        <authorList>
            <person name="Sun X."/>
            <person name="Fei Z."/>
            <person name="Harrison M."/>
        </authorList>
    </citation>
    <scope>NUCLEOTIDE SEQUENCE [LARGE SCALE GENOMIC DNA]</scope>
    <source>
        <strain evidence="1 2">IT104</strain>
    </source>
</reference>
<dbReference type="OrthoDB" id="2282872at2759"/>
<comment type="caution">
    <text evidence="1">The sequence shown here is derived from an EMBL/GenBank/DDBJ whole genome shotgun (WGS) entry which is preliminary data.</text>
</comment>
<dbReference type="AlphaFoldDB" id="A0A397IQF1"/>